<proteinExistence type="inferred from homology"/>
<feature type="transmembrane region" description="Helical" evidence="10">
    <location>
        <begin position="325"/>
        <end position="343"/>
    </location>
</feature>
<dbReference type="Pfam" id="PF00361">
    <property type="entry name" value="Proton_antipo_M"/>
    <property type="match status" value="1"/>
</dbReference>
<feature type="transmembrane region" description="Helical" evidence="10">
    <location>
        <begin position="473"/>
        <end position="497"/>
    </location>
</feature>
<feature type="transmembrane region" description="Helical" evidence="10">
    <location>
        <begin position="126"/>
        <end position="154"/>
    </location>
</feature>
<protein>
    <recommendedName>
        <fullName evidence="4">NADH-ubiquinone oxidoreductase chain 2</fullName>
        <ecNumber evidence="3">7.1.1.2</ecNumber>
    </recommendedName>
    <alternativeName>
        <fullName evidence="8">NADH dehydrogenase subunit 2</fullName>
    </alternativeName>
</protein>
<dbReference type="RefSeq" id="YP_008475111.1">
    <property type="nucleotide sequence ID" value="NC_022167.1"/>
</dbReference>
<feature type="transmembrane region" description="Helical" evidence="10">
    <location>
        <begin position="28"/>
        <end position="48"/>
    </location>
</feature>
<comment type="catalytic activity">
    <reaction evidence="9">
        <text>a ubiquinone + NADH + 5 H(+)(in) = a ubiquinol + NAD(+) + 4 H(+)(out)</text>
        <dbReference type="Rhea" id="RHEA:29091"/>
        <dbReference type="Rhea" id="RHEA-COMP:9565"/>
        <dbReference type="Rhea" id="RHEA-COMP:9566"/>
        <dbReference type="ChEBI" id="CHEBI:15378"/>
        <dbReference type="ChEBI" id="CHEBI:16389"/>
        <dbReference type="ChEBI" id="CHEBI:17976"/>
        <dbReference type="ChEBI" id="CHEBI:57540"/>
        <dbReference type="ChEBI" id="CHEBI:57945"/>
        <dbReference type="EC" id="7.1.1.2"/>
    </reaction>
</comment>
<feature type="chain" id="PRO_5004532534" description="NADH-ubiquinone oxidoreductase chain 2" evidence="11">
    <location>
        <begin position="22"/>
        <end position="513"/>
    </location>
</feature>
<organism evidence="13">
    <name type="scientific">Cyberlindnera suaveolens</name>
    <dbReference type="NCBI Taxonomy" id="907738"/>
    <lineage>
        <taxon>Eukaryota</taxon>
        <taxon>Fungi</taxon>
        <taxon>Dikarya</taxon>
        <taxon>Ascomycota</taxon>
        <taxon>Saccharomycotina</taxon>
        <taxon>Saccharomycetes</taxon>
        <taxon>Phaffomycetales</taxon>
        <taxon>Phaffomycetaceae</taxon>
        <taxon>Cyberlindnera</taxon>
    </lineage>
</organism>
<keyword evidence="6 10" id="KW-1133">Transmembrane helix</keyword>
<reference evidence="13" key="1">
    <citation type="submission" date="2013-04" db="EMBL/GenBank/DDBJ databases">
        <authorList>
            <person name="Hegedusova E."/>
            <person name="Brejova B."/>
            <person name="Nosek J."/>
        </authorList>
    </citation>
    <scope>NUCLEOTIDE SEQUENCE</scope>
    <source>
        <strain evidence="13">CBS 1670</strain>
    </source>
</reference>
<feature type="transmembrane region" description="Helical" evidence="10">
    <location>
        <begin position="69"/>
        <end position="88"/>
    </location>
</feature>
<evidence type="ECO:0000313" key="13">
    <source>
        <dbReference type="EMBL" id="AGS44420.1"/>
    </source>
</evidence>
<feature type="transmembrane region" description="Helical" evidence="10">
    <location>
        <begin position="349"/>
        <end position="375"/>
    </location>
</feature>
<dbReference type="InterPro" id="IPR001750">
    <property type="entry name" value="ND/Mrp_TM"/>
</dbReference>
<keyword evidence="13" id="KW-0496">Mitochondrion</keyword>
<comment type="subcellular location">
    <subcellularLocation>
        <location evidence="1">Membrane</location>
        <topology evidence="1">Multi-pass membrane protein</topology>
    </subcellularLocation>
</comment>
<evidence type="ECO:0000256" key="4">
    <source>
        <dbReference type="ARBA" id="ARBA00021008"/>
    </source>
</evidence>
<evidence type="ECO:0000256" key="3">
    <source>
        <dbReference type="ARBA" id="ARBA00012944"/>
    </source>
</evidence>
<feature type="domain" description="NADH:quinone oxidoreductase/Mrp antiporter transmembrane" evidence="12">
    <location>
        <begin position="144"/>
        <end position="444"/>
    </location>
</feature>
<dbReference type="GO" id="GO:0008137">
    <property type="term" value="F:NADH dehydrogenase (ubiquinone) activity"/>
    <property type="evidence" value="ECO:0007669"/>
    <property type="project" value="UniProtKB-EC"/>
</dbReference>
<feature type="transmembrane region" description="Helical" evidence="10">
    <location>
        <begin position="225"/>
        <end position="245"/>
    </location>
</feature>
<feature type="signal peptide" evidence="11">
    <location>
        <begin position="1"/>
        <end position="21"/>
    </location>
</feature>
<evidence type="ECO:0000256" key="10">
    <source>
        <dbReference type="SAM" id="Phobius"/>
    </source>
</evidence>
<accession>S5TNS2</accession>
<evidence type="ECO:0000259" key="12">
    <source>
        <dbReference type="Pfam" id="PF00361"/>
    </source>
</evidence>
<gene>
    <name evidence="13" type="primary">nad2</name>
    <name evidence="13" type="ORF">H731WILSUA-L_013</name>
</gene>
<dbReference type="PANTHER" id="PTHR22773">
    <property type="entry name" value="NADH DEHYDROGENASE"/>
    <property type="match status" value="1"/>
</dbReference>
<comment type="similarity">
    <text evidence="2">Belongs to the complex I subunit 2 family.</text>
</comment>
<keyword evidence="5 10" id="KW-0812">Transmembrane</keyword>
<evidence type="ECO:0000256" key="11">
    <source>
        <dbReference type="SAM" id="SignalP"/>
    </source>
</evidence>
<keyword evidence="7 10" id="KW-0472">Membrane</keyword>
<sequence>MLIISLFILLIYSSVLNTSESLLTNNRNIIKIGLLVLLYSLYIIIDNIKYYDHNILIFNDLYILNTYNIYFIILIFIIAMSLITINIINMSSTNEDNFNNIEGNSNLLNKLSIYKNYLYLNNFNRYYVTIIIFNLLGIILFMTSNNLISIFIGIELQSYSLYILTGIPSKSNTSAHNSLFYYLIGGFGSIIILYGISLLYYTSGNIYLNNINILLDYVSFRNPLLIGYLFIIFGLLIKIGAGPMYNWSILLYMNSNTIVTSYISIIPKLSILTYIWYLYHQLNISAYDINNSIDNKIILILSLIITISLIIGSISGLSQIKIKSILAYSGLLNIGYLVLSILIDNINSLTAYIIYITQYSIGHVSMFLLLIIAAIYNNNHLIYTYEIKSIYKNSFLVASLLIIIGSFIGIPPLFGFYGKYYLLISSINSNYLFLSLLLIVSSIIATLYYLYIINSVINDKNKNVITSSDGYNYILSVGNTLSYVFSSFVMILLFNFIQWNNILKGAYIIATYI</sequence>
<name>S5TNS2_9ASCO</name>
<feature type="transmembrane region" description="Helical" evidence="10">
    <location>
        <begin position="297"/>
        <end position="318"/>
    </location>
</feature>
<feature type="transmembrane region" description="Helical" evidence="10">
    <location>
        <begin position="430"/>
        <end position="452"/>
    </location>
</feature>
<dbReference type="EC" id="7.1.1.2" evidence="3"/>
<geneLocation type="mitochondrion" evidence="13"/>
<evidence type="ECO:0000256" key="8">
    <source>
        <dbReference type="ARBA" id="ARBA00031028"/>
    </source>
</evidence>
<keyword evidence="11" id="KW-0732">Signal</keyword>
<evidence type="ECO:0000256" key="7">
    <source>
        <dbReference type="ARBA" id="ARBA00023136"/>
    </source>
</evidence>
<evidence type="ECO:0000256" key="9">
    <source>
        <dbReference type="ARBA" id="ARBA00049551"/>
    </source>
</evidence>
<evidence type="ECO:0000256" key="1">
    <source>
        <dbReference type="ARBA" id="ARBA00004141"/>
    </source>
</evidence>
<dbReference type="GO" id="GO:0016020">
    <property type="term" value="C:membrane"/>
    <property type="evidence" value="ECO:0007669"/>
    <property type="project" value="UniProtKB-SubCell"/>
</dbReference>
<evidence type="ECO:0000256" key="6">
    <source>
        <dbReference type="ARBA" id="ARBA00022989"/>
    </source>
</evidence>
<feature type="transmembrane region" description="Helical" evidence="10">
    <location>
        <begin position="395"/>
        <end position="418"/>
    </location>
</feature>
<dbReference type="GeneID" id="16694931"/>
<evidence type="ECO:0000256" key="2">
    <source>
        <dbReference type="ARBA" id="ARBA00007012"/>
    </source>
</evidence>
<feature type="transmembrane region" description="Helical" evidence="10">
    <location>
        <begin position="257"/>
        <end position="277"/>
    </location>
</feature>
<dbReference type="AlphaFoldDB" id="S5TNS2"/>
<feature type="transmembrane region" description="Helical" evidence="10">
    <location>
        <begin position="179"/>
        <end position="201"/>
    </location>
</feature>
<evidence type="ECO:0000256" key="5">
    <source>
        <dbReference type="ARBA" id="ARBA00022692"/>
    </source>
</evidence>
<dbReference type="EMBL" id="KC993193">
    <property type="protein sequence ID" value="AGS44420.1"/>
    <property type="molecule type" value="Genomic_DNA"/>
</dbReference>